<proteinExistence type="predicted"/>
<dbReference type="AlphaFoldDB" id="A0A8X6R4W9"/>
<keyword evidence="2" id="KW-1185">Reference proteome</keyword>
<dbReference type="Proteomes" id="UP000887013">
    <property type="component" value="Unassembled WGS sequence"/>
</dbReference>
<accession>A0A8X6R4W9</accession>
<reference evidence="1" key="1">
    <citation type="submission" date="2020-08" db="EMBL/GenBank/DDBJ databases">
        <title>Multicomponent nature underlies the extraordinary mechanical properties of spider dragline silk.</title>
        <authorList>
            <person name="Kono N."/>
            <person name="Nakamura H."/>
            <person name="Mori M."/>
            <person name="Yoshida Y."/>
            <person name="Ohtoshi R."/>
            <person name="Malay A.D."/>
            <person name="Moran D.A.P."/>
            <person name="Tomita M."/>
            <person name="Numata K."/>
            <person name="Arakawa K."/>
        </authorList>
    </citation>
    <scope>NUCLEOTIDE SEQUENCE</scope>
</reference>
<comment type="caution">
    <text evidence="1">The sequence shown here is derived from an EMBL/GenBank/DDBJ whole genome shotgun (WGS) entry which is preliminary data.</text>
</comment>
<evidence type="ECO:0000313" key="2">
    <source>
        <dbReference type="Proteomes" id="UP000887013"/>
    </source>
</evidence>
<name>A0A8X6R4W9_NEPPI</name>
<evidence type="ECO:0000313" key="1">
    <source>
        <dbReference type="EMBL" id="GFU60051.1"/>
    </source>
</evidence>
<protein>
    <submittedName>
        <fullName evidence="1">Uncharacterized protein</fullName>
    </submittedName>
</protein>
<sequence length="85" mass="9689">MLSLLVICRRSFRKNSVHFLLSPMMDAASSARKNVLHRQSVYSSHCSPSVTSPFNRDCFSLPLSRDIDRPLSVIPEIQNERRKAS</sequence>
<dbReference type="EMBL" id="BMAW01040539">
    <property type="protein sequence ID" value="GFU60051.1"/>
    <property type="molecule type" value="Genomic_DNA"/>
</dbReference>
<organism evidence="1 2">
    <name type="scientific">Nephila pilipes</name>
    <name type="common">Giant wood spider</name>
    <name type="synonym">Nephila maculata</name>
    <dbReference type="NCBI Taxonomy" id="299642"/>
    <lineage>
        <taxon>Eukaryota</taxon>
        <taxon>Metazoa</taxon>
        <taxon>Ecdysozoa</taxon>
        <taxon>Arthropoda</taxon>
        <taxon>Chelicerata</taxon>
        <taxon>Arachnida</taxon>
        <taxon>Araneae</taxon>
        <taxon>Araneomorphae</taxon>
        <taxon>Entelegynae</taxon>
        <taxon>Araneoidea</taxon>
        <taxon>Nephilidae</taxon>
        <taxon>Nephila</taxon>
    </lineage>
</organism>
<gene>
    <name evidence="1" type="ORF">NPIL_698251</name>
</gene>